<dbReference type="Proteomes" id="UP001560045">
    <property type="component" value="Unassembled WGS sequence"/>
</dbReference>
<name>A0ABV3XGP9_9ACTN</name>
<evidence type="ECO:0000256" key="1">
    <source>
        <dbReference type="SAM" id="Phobius"/>
    </source>
</evidence>
<accession>A0ABV3XGP9</accession>
<dbReference type="EMBL" id="JBFNXQ010000030">
    <property type="protein sequence ID" value="MEX5718985.1"/>
    <property type="molecule type" value="Genomic_DNA"/>
</dbReference>
<evidence type="ECO:0000313" key="3">
    <source>
        <dbReference type="Proteomes" id="UP001560045"/>
    </source>
</evidence>
<reference evidence="2 3" key="1">
    <citation type="submission" date="2024-06" db="EMBL/GenBank/DDBJ databases">
        <title>Draft genome sequence of Geodermatophilus badlandi, a novel member of the Geodermatophilaceae isolated from badland sedimentary rocks in the Red desert, Wyoming, USA.</title>
        <authorList>
            <person name="Ben Tekaya S."/>
            <person name="Nouioui I."/>
            <person name="Flores G.M."/>
            <person name="Shaal M.N."/>
            <person name="Bredoire F."/>
            <person name="Basile F."/>
            <person name="Van Diepen L."/>
            <person name="Ward N.L."/>
        </authorList>
    </citation>
    <scope>NUCLEOTIDE SEQUENCE [LARGE SCALE GENOMIC DNA]</scope>
    <source>
        <strain evidence="2 3">WL48A</strain>
    </source>
</reference>
<evidence type="ECO:0008006" key="4">
    <source>
        <dbReference type="Google" id="ProtNLM"/>
    </source>
</evidence>
<keyword evidence="1" id="KW-1133">Transmembrane helix</keyword>
<feature type="transmembrane region" description="Helical" evidence="1">
    <location>
        <begin position="26"/>
        <end position="45"/>
    </location>
</feature>
<sequence>MTSEIMAETRLLASRNGGSGSTSNPVTIIVGIAIVIVIVVAVLFMKARRWLSLEPPSETQFRR</sequence>
<keyword evidence="1" id="KW-0472">Membrane</keyword>
<keyword evidence="1" id="KW-0812">Transmembrane</keyword>
<comment type="caution">
    <text evidence="2">The sequence shown here is derived from an EMBL/GenBank/DDBJ whole genome shotgun (WGS) entry which is preliminary data.</text>
</comment>
<dbReference type="RefSeq" id="WP_369206369.1">
    <property type="nucleotide sequence ID" value="NZ_JBFNXQ010000030.1"/>
</dbReference>
<proteinExistence type="predicted"/>
<evidence type="ECO:0000313" key="2">
    <source>
        <dbReference type="EMBL" id="MEX5718985.1"/>
    </source>
</evidence>
<keyword evidence="3" id="KW-1185">Reference proteome</keyword>
<protein>
    <recommendedName>
        <fullName evidence="4">LPXTG-motif cell wall anchor domain-containing protein</fullName>
    </recommendedName>
</protein>
<gene>
    <name evidence="2" type="ORF">ABQ292_11510</name>
</gene>
<organism evidence="2 3">
    <name type="scientific">Geodermatophilus maliterrae</name>
    <dbReference type="NCBI Taxonomy" id="3162531"/>
    <lineage>
        <taxon>Bacteria</taxon>
        <taxon>Bacillati</taxon>
        <taxon>Actinomycetota</taxon>
        <taxon>Actinomycetes</taxon>
        <taxon>Geodermatophilales</taxon>
        <taxon>Geodermatophilaceae</taxon>
        <taxon>Geodermatophilus</taxon>
    </lineage>
</organism>